<dbReference type="Pfam" id="PF07648">
    <property type="entry name" value="Kazal_2"/>
    <property type="match status" value="1"/>
</dbReference>
<keyword evidence="2" id="KW-0722">Serine protease inhibitor</keyword>
<dbReference type="GO" id="GO:0030154">
    <property type="term" value="P:cell differentiation"/>
    <property type="evidence" value="ECO:0007669"/>
    <property type="project" value="TreeGrafter"/>
</dbReference>
<dbReference type="InterPro" id="IPR036058">
    <property type="entry name" value="Kazal_dom_sf"/>
</dbReference>
<evidence type="ECO:0000256" key="2">
    <source>
        <dbReference type="ARBA" id="ARBA00022900"/>
    </source>
</evidence>
<keyword evidence="1" id="KW-0646">Protease inhibitor</keyword>
<dbReference type="EMBL" id="BPLR01002905">
    <property type="protein sequence ID" value="GIX79188.1"/>
    <property type="molecule type" value="Genomic_DNA"/>
</dbReference>
<sequence>MPLFGGVCLKYGCSVAIWISLNPFAYQVSTLNLLLPNADISKNFLTCLLLLLPSGERGACHKHVCHFGAICVVKSGYAICECPSCSEEFEPVCGTDGISYTNICKLKQEGCDQKTNIDVAYTGLCSLCVKFPMFVMLFCGSGGLKDFK</sequence>
<dbReference type="GO" id="GO:0005576">
    <property type="term" value="C:extracellular region"/>
    <property type="evidence" value="ECO:0007669"/>
    <property type="project" value="TreeGrafter"/>
</dbReference>
<evidence type="ECO:0000256" key="3">
    <source>
        <dbReference type="ARBA" id="ARBA00023157"/>
    </source>
</evidence>
<gene>
    <name evidence="5" type="primary">AVEN_97268_1</name>
    <name evidence="5" type="ORF">CEXT_221041</name>
</gene>
<proteinExistence type="predicted"/>
<evidence type="ECO:0000313" key="5">
    <source>
        <dbReference type="EMBL" id="GIX79188.1"/>
    </source>
</evidence>
<dbReference type="InterPro" id="IPR002350">
    <property type="entry name" value="Kazal_dom"/>
</dbReference>
<dbReference type="CDD" id="cd00104">
    <property type="entry name" value="KAZAL_FS"/>
    <property type="match status" value="1"/>
</dbReference>
<feature type="domain" description="Kazal-like" evidence="4">
    <location>
        <begin position="81"/>
        <end position="127"/>
    </location>
</feature>
<dbReference type="SUPFAM" id="SSF100895">
    <property type="entry name" value="Kazal-type serine protease inhibitors"/>
    <property type="match status" value="1"/>
</dbReference>
<dbReference type="Gene3D" id="3.30.60.30">
    <property type="match status" value="1"/>
</dbReference>
<dbReference type="Proteomes" id="UP001054945">
    <property type="component" value="Unassembled WGS sequence"/>
</dbReference>
<dbReference type="PANTHER" id="PTHR10913">
    <property type="entry name" value="FOLLISTATIN-RELATED"/>
    <property type="match status" value="1"/>
</dbReference>
<keyword evidence="3" id="KW-1015">Disulfide bond</keyword>
<evidence type="ECO:0000259" key="4">
    <source>
        <dbReference type="PROSITE" id="PS51465"/>
    </source>
</evidence>
<keyword evidence="6" id="KW-1185">Reference proteome</keyword>
<comment type="caution">
    <text evidence="5">The sequence shown here is derived from an EMBL/GenBank/DDBJ whole genome shotgun (WGS) entry which is preliminary data.</text>
</comment>
<dbReference type="SMART" id="SM00280">
    <property type="entry name" value="KAZAL"/>
    <property type="match status" value="1"/>
</dbReference>
<evidence type="ECO:0000256" key="1">
    <source>
        <dbReference type="ARBA" id="ARBA00022690"/>
    </source>
</evidence>
<dbReference type="InterPro" id="IPR050653">
    <property type="entry name" value="Prot_Inhib_GrowthFact_Antg"/>
</dbReference>
<organism evidence="5 6">
    <name type="scientific">Caerostris extrusa</name>
    <name type="common">Bark spider</name>
    <name type="synonym">Caerostris bankana</name>
    <dbReference type="NCBI Taxonomy" id="172846"/>
    <lineage>
        <taxon>Eukaryota</taxon>
        <taxon>Metazoa</taxon>
        <taxon>Ecdysozoa</taxon>
        <taxon>Arthropoda</taxon>
        <taxon>Chelicerata</taxon>
        <taxon>Arachnida</taxon>
        <taxon>Araneae</taxon>
        <taxon>Araneomorphae</taxon>
        <taxon>Entelegynae</taxon>
        <taxon>Araneoidea</taxon>
        <taxon>Araneidae</taxon>
        <taxon>Caerostris</taxon>
    </lineage>
</organism>
<evidence type="ECO:0000313" key="6">
    <source>
        <dbReference type="Proteomes" id="UP001054945"/>
    </source>
</evidence>
<dbReference type="PROSITE" id="PS51465">
    <property type="entry name" value="KAZAL_2"/>
    <property type="match status" value="1"/>
</dbReference>
<dbReference type="PANTHER" id="PTHR10913:SF45">
    <property type="entry name" value="FOLLISTATIN, ISOFORM A-RELATED"/>
    <property type="match status" value="1"/>
</dbReference>
<accession>A0AAV4N5A7</accession>
<name>A0AAV4N5A7_CAEEX</name>
<dbReference type="AlphaFoldDB" id="A0AAV4N5A7"/>
<protein>
    <submittedName>
        <fullName evidence="5">Kazal-like domain-containing protein</fullName>
    </submittedName>
</protein>
<reference evidence="5 6" key="1">
    <citation type="submission" date="2021-06" db="EMBL/GenBank/DDBJ databases">
        <title>Caerostris extrusa draft genome.</title>
        <authorList>
            <person name="Kono N."/>
            <person name="Arakawa K."/>
        </authorList>
    </citation>
    <scope>NUCLEOTIDE SEQUENCE [LARGE SCALE GENOMIC DNA]</scope>
</reference>